<feature type="compositionally biased region" description="Polar residues" evidence="6">
    <location>
        <begin position="546"/>
        <end position="559"/>
    </location>
</feature>
<name>A0A8B8DZV4_CRAVI</name>
<dbReference type="GeneID" id="111130633"/>
<feature type="domain" description="UDENN FLCN/SMCR8-type" evidence="7">
    <location>
        <begin position="46"/>
        <end position="906"/>
    </location>
</feature>
<protein>
    <submittedName>
        <fullName evidence="9">Guanine nucleotide exchange protein SMCR8-like</fullName>
    </submittedName>
</protein>
<comment type="subcellular location">
    <subcellularLocation>
        <location evidence="1">Cytoplasm</location>
    </subcellularLocation>
</comment>
<dbReference type="PANTHER" id="PTHR31334">
    <property type="entry name" value="SMITH-MAGENIS SYNDROME REGION GENE 8 PROTEIN"/>
    <property type="match status" value="1"/>
</dbReference>
<evidence type="ECO:0000256" key="2">
    <source>
        <dbReference type="ARBA" id="ARBA00022490"/>
    </source>
</evidence>
<dbReference type="GO" id="GO:0006914">
    <property type="term" value="P:autophagy"/>
    <property type="evidence" value="ECO:0007669"/>
    <property type="project" value="UniProtKB-KW"/>
</dbReference>
<proteinExistence type="inferred from homology"/>
<evidence type="ECO:0000256" key="4">
    <source>
        <dbReference type="ARBA" id="ARBA00023006"/>
    </source>
</evidence>
<feature type="compositionally biased region" description="Basic and acidic residues" evidence="6">
    <location>
        <begin position="511"/>
        <end position="545"/>
    </location>
</feature>
<dbReference type="GO" id="GO:0032045">
    <property type="term" value="C:guanyl-nucleotide exchange factor complex"/>
    <property type="evidence" value="ECO:0007669"/>
    <property type="project" value="TreeGrafter"/>
</dbReference>
<dbReference type="Proteomes" id="UP000694844">
    <property type="component" value="Chromosome 4"/>
</dbReference>
<organism evidence="8 9">
    <name type="scientific">Crassostrea virginica</name>
    <name type="common">Eastern oyster</name>
    <dbReference type="NCBI Taxonomy" id="6565"/>
    <lineage>
        <taxon>Eukaryota</taxon>
        <taxon>Metazoa</taxon>
        <taxon>Spiralia</taxon>
        <taxon>Lophotrochozoa</taxon>
        <taxon>Mollusca</taxon>
        <taxon>Bivalvia</taxon>
        <taxon>Autobranchia</taxon>
        <taxon>Pteriomorphia</taxon>
        <taxon>Ostreida</taxon>
        <taxon>Ostreoidea</taxon>
        <taxon>Ostreidae</taxon>
        <taxon>Crassostrea</taxon>
    </lineage>
</organism>
<evidence type="ECO:0000256" key="5">
    <source>
        <dbReference type="ARBA" id="ARBA00038137"/>
    </source>
</evidence>
<keyword evidence="2" id="KW-0963">Cytoplasm</keyword>
<dbReference type="Pfam" id="PF11704">
    <property type="entry name" value="Folliculin"/>
    <property type="match status" value="1"/>
</dbReference>
<gene>
    <name evidence="9" type="primary">LOC111130633</name>
</gene>
<keyword evidence="8" id="KW-1185">Reference proteome</keyword>
<feature type="compositionally biased region" description="Basic and acidic residues" evidence="6">
    <location>
        <begin position="580"/>
        <end position="589"/>
    </location>
</feature>
<dbReference type="PANTHER" id="PTHR31334:SF1">
    <property type="entry name" value="GUANINE NUCLEOTIDE EXCHANGE PROTEIN SMCR8"/>
    <property type="match status" value="1"/>
</dbReference>
<comment type="similarity">
    <text evidence="5">Belongs to the SMCR8 family.</text>
</comment>
<evidence type="ECO:0000256" key="6">
    <source>
        <dbReference type="SAM" id="MobiDB-lite"/>
    </source>
</evidence>
<accession>A0A8B8DZV4</accession>
<dbReference type="GO" id="GO:0005085">
    <property type="term" value="F:guanyl-nucleotide exchange factor activity"/>
    <property type="evidence" value="ECO:0007669"/>
    <property type="project" value="UniProtKB-KW"/>
</dbReference>
<keyword evidence="3" id="KW-0344">Guanine-nucleotide releasing factor</keyword>
<dbReference type="KEGG" id="cvn:111130633"/>
<feature type="region of interest" description="Disordered" evidence="6">
    <location>
        <begin position="507"/>
        <end position="600"/>
    </location>
</feature>
<sequence length="941" mass="107441">MFGADLPYNMYIHDDEPKTDQGWNFDLEEYLTPHNQVPHPWSRSTTGDSHLEQDFILVAEFSELEGPREVLTIPKDGSSNFNITDFSVRIMSLDHQTTTKQGFHLVEDSQVTFSEIKDSIFAFVHHFALYDRHARGYVRPFAISFITPDSSKLLQFYEEISQQMKKVVRYLKYGNKLVFKNSLEMHLMDLHYTKAEMLLRMRSRKSAHPISEEDVFYKNLKTLEANITETQNVLHTIRQSLVDKKLEHRFARLEEKAKIEIPRPKSDSCSLQEWEDIEATYSVSHLSGSYGSSPDRMTGTLFPDTRYYRPKTVKISSGRQFDIHLQGLHELCSWGHREGMQKLRHLYQFFKRDMAVLQVERNDQAYMEPGASALYFGEDCVGANFLTSVDKNCMGCHCLHPDLPDMLLFNKCSSIDSLSFKSAASSFRSLNDDDTESMKSAVSATGSPVVSFTLVNQNDTTAASDTDKHIDIYSSNEYIRHLTFKIQQLEIESPMENATLSIDTDLVSSDTDTHTGNSEDMKNSLEGANCEKSEDPDSNAAKDSDITSASEMVVSTSTLVGEDVMEEEEEEEEEDEEEGNRETPEHTDCSCDLDSEEETEARGRLQTLTAENVGRLDVESQTWSKKTEVEVEKKSVLAQSLKNDSVLENDSETISSYDLIRHNIENLVPIDLPEQESMLFPFLSDSGSPSSDSLGCGFGILHVMTKYASIKHLIYSILIGRSVVVVGTSDLEEEVRNIVNALKIFLTSYHRNHKSFIAWAKCLPSLYKMTDIKLIGVCRPERKPLDRFIPAVMKKLCTVFDVKQREVFCPSYQGYYLSLLDNRLRFYKMEEMLTTLIKSILVELSSKAFIYFHSFCIGPAGVGRQDYKFLQQQSSSFQRRVSNFMAKIGVHDSDIHIVEFLSENVKQQLIEEHFQSRTGMSYMPERPLTTLNNICCQMMKC</sequence>
<keyword evidence="4" id="KW-0072">Autophagy</keyword>
<dbReference type="PROSITE" id="PS51834">
    <property type="entry name" value="DENN_FLCN_SMCR8"/>
    <property type="match status" value="1"/>
</dbReference>
<evidence type="ECO:0000259" key="7">
    <source>
        <dbReference type="PROSITE" id="PS51834"/>
    </source>
</evidence>
<dbReference type="RefSeq" id="XP_022333505.1">
    <property type="nucleotide sequence ID" value="XM_022477797.1"/>
</dbReference>
<dbReference type="InterPro" id="IPR037520">
    <property type="entry name" value="Folliculin/SMCR8_longin"/>
</dbReference>
<evidence type="ECO:0000256" key="3">
    <source>
        <dbReference type="ARBA" id="ARBA00022658"/>
    </source>
</evidence>
<dbReference type="OrthoDB" id="2289278at2759"/>
<dbReference type="AlphaFoldDB" id="A0A8B8DZV4"/>
<evidence type="ECO:0000313" key="8">
    <source>
        <dbReference type="Proteomes" id="UP000694844"/>
    </source>
</evidence>
<evidence type="ECO:0000256" key="1">
    <source>
        <dbReference type="ARBA" id="ARBA00004496"/>
    </source>
</evidence>
<dbReference type="GO" id="GO:0005737">
    <property type="term" value="C:cytoplasm"/>
    <property type="evidence" value="ECO:0007669"/>
    <property type="project" value="UniProtKB-SubCell"/>
</dbReference>
<dbReference type="GO" id="GO:0005096">
    <property type="term" value="F:GTPase activator activity"/>
    <property type="evidence" value="ECO:0007669"/>
    <property type="project" value="InterPro"/>
</dbReference>
<dbReference type="InterPro" id="IPR037521">
    <property type="entry name" value="FLCN/SMCR8_DENN"/>
</dbReference>
<reference evidence="9" key="1">
    <citation type="submission" date="2025-08" db="UniProtKB">
        <authorList>
            <consortium name="RefSeq"/>
        </authorList>
    </citation>
    <scope>IDENTIFICATION</scope>
    <source>
        <tissue evidence="9">Whole sample</tissue>
    </source>
</reference>
<feature type="compositionally biased region" description="Acidic residues" evidence="6">
    <location>
        <begin position="563"/>
        <end position="579"/>
    </location>
</feature>
<evidence type="ECO:0000313" key="9">
    <source>
        <dbReference type="RefSeq" id="XP_022333505.1"/>
    </source>
</evidence>